<reference evidence="1 2" key="1">
    <citation type="submission" date="2016-11" db="EMBL/GenBank/DDBJ databases">
        <authorList>
            <person name="Jaros S."/>
            <person name="Januszkiewicz K."/>
            <person name="Wedrychowicz H."/>
        </authorList>
    </citation>
    <scope>NUCLEOTIDE SEQUENCE [LARGE SCALE GENOMIC DNA]</scope>
    <source>
        <strain evidence="1 2">DSM 12906</strain>
    </source>
</reference>
<dbReference type="RefSeq" id="WP_073186266.1">
    <property type="nucleotide sequence ID" value="NZ_FQZG01000011.1"/>
</dbReference>
<dbReference type="Proteomes" id="UP000184512">
    <property type="component" value="Unassembled WGS sequence"/>
</dbReference>
<gene>
    <name evidence="1" type="ORF">SAMN02745244_00802</name>
</gene>
<proteinExistence type="predicted"/>
<protein>
    <recommendedName>
        <fullName evidence="3">Peptide chain release factor 1 (ERF1)</fullName>
    </recommendedName>
</protein>
<dbReference type="OrthoDB" id="242138at2"/>
<evidence type="ECO:0000313" key="1">
    <source>
        <dbReference type="EMBL" id="SHI66720.1"/>
    </source>
</evidence>
<evidence type="ECO:0008006" key="3">
    <source>
        <dbReference type="Google" id="ProtNLM"/>
    </source>
</evidence>
<dbReference type="STRING" id="1123357.SAMN02745244_00802"/>
<name>A0A1M6D0I2_9ACTN</name>
<dbReference type="InterPro" id="IPR041638">
    <property type="entry name" value="BaeRF_family11"/>
</dbReference>
<dbReference type="Pfam" id="PF18855">
    <property type="entry name" value="baeRF_family11"/>
    <property type="match status" value="1"/>
</dbReference>
<dbReference type="AlphaFoldDB" id="A0A1M6D0I2"/>
<organism evidence="1 2">
    <name type="scientific">Tessaracoccus bendigoensis DSM 12906</name>
    <dbReference type="NCBI Taxonomy" id="1123357"/>
    <lineage>
        <taxon>Bacteria</taxon>
        <taxon>Bacillati</taxon>
        <taxon>Actinomycetota</taxon>
        <taxon>Actinomycetes</taxon>
        <taxon>Propionibacteriales</taxon>
        <taxon>Propionibacteriaceae</taxon>
        <taxon>Tessaracoccus</taxon>
    </lineage>
</organism>
<evidence type="ECO:0000313" key="2">
    <source>
        <dbReference type="Proteomes" id="UP000184512"/>
    </source>
</evidence>
<keyword evidence="2" id="KW-1185">Reference proteome</keyword>
<dbReference type="EMBL" id="FQZG01000011">
    <property type="protein sequence ID" value="SHI66720.1"/>
    <property type="molecule type" value="Genomic_DNA"/>
</dbReference>
<sequence length="372" mass="40171">MSEQNVHPSLEQLLDLARPHETAVTIYASTSPEDRDKSKLVVKAAFDEAIRELRVGGVSRSTEEELRRRWAQYEDSLLWGKLSSSIVLLLADDVDELFVLPNRFEDRVQVGTYFDLSQLVRAATTPQEAFGLTLSQNGWNLWHGTATRRAEEMVLAGEHPTDVADATNRATVRDRGYVGRLVGDEGRTVLLETYASRVAESVVSELPAGNGSAPLFVFATSPLLELYLSADRTGRTLVVSEGSPDALGAHDVDAAMRAGLPTVNADVINDRLDRLGDGIAHGTVARDLADIAKAASLGAVETLIYDVTSDVTGEVDLVTGALSYSDDGYHVLSRLALQVLDTGGQVFAVRPEEIRSATWIAPAVAGLRFALA</sequence>
<accession>A0A1M6D0I2</accession>